<feature type="compositionally biased region" description="Basic and acidic residues" evidence="1">
    <location>
        <begin position="21"/>
        <end position="30"/>
    </location>
</feature>
<keyword evidence="3" id="KW-1185">Reference proteome</keyword>
<evidence type="ECO:0000313" key="2">
    <source>
        <dbReference type="EMBL" id="TKA66246.1"/>
    </source>
</evidence>
<dbReference type="Proteomes" id="UP000309340">
    <property type="component" value="Unassembled WGS sequence"/>
</dbReference>
<proteinExistence type="predicted"/>
<dbReference type="STRING" id="329884.A0A4U0WU92"/>
<feature type="compositionally biased region" description="Polar residues" evidence="1">
    <location>
        <begin position="75"/>
        <end position="88"/>
    </location>
</feature>
<evidence type="ECO:0008006" key="4">
    <source>
        <dbReference type="Google" id="ProtNLM"/>
    </source>
</evidence>
<feature type="compositionally biased region" description="Gly residues" evidence="1">
    <location>
        <begin position="320"/>
        <end position="334"/>
    </location>
</feature>
<dbReference type="GO" id="GO:0003676">
    <property type="term" value="F:nucleic acid binding"/>
    <property type="evidence" value="ECO:0007669"/>
    <property type="project" value="InterPro"/>
</dbReference>
<feature type="compositionally biased region" description="Polar residues" evidence="1">
    <location>
        <begin position="1"/>
        <end position="14"/>
    </location>
</feature>
<sequence length="334" mass="36034">MANGKSKGQSQNNVAAPLEEALEKSRRERAATLAQEMLGTNPQKLAQEIPPPSTDHYRAQDRNRDRDRRDAPRQTITISSDSGSNVKSNGYVEREMVDDGAGLSIRGAASGPYIVQASNFAPGTTAADIESVMQGVGGQLNYCRLVAATPTVVAQMSFVDKAGAEAVIKMFNNKKADGRTLFVHMQHDNGVASYANGGAIEAPLPVEEEPLSAIVDTVGDVAMEIDEHADARVAEDRQREERRREPREQRQPRESREPAYPTGPAQRQVNDYQRRAEPAYQDGRYGFDGRDRGYGRARGGGYGGTGGSGGRMYSDRMRRGGGGGGGGGGQSYRP</sequence>
<dbReference type="InterPro" id="IPR012677">
    <property type="entry name" value="Nucleotide-bd_a/b_plait_sf"/>
</dbReference>
<comment type="caution">
    <text evidence="2">The sequence shown here is derived from an EMBL/GenBank/DDBJ whole genome shotgun (WGS) entry which is preliminary data.</text>
</comment>
<feature type="region of interest" description="Disordered" evidence="1">
    <location>
        <begin position="228"/>
        <end position="334"/>
    </location>
</feature>
<feature type="region of interest" description="Disordered" evidence="1">
    <location>
        <begin position="1"/>
        <end position="91"/>
    </location>
</feature>
<dbReference type="InterPro" id="IPR035979">
    <property type="entry name" value="RBD_domain_sf"/>
</dbReference>
<organism evidence="2 3">
    <name type="scientific">Friedmanniomyces simplex</name>
    <dbReference type="NCBI Taxonomy" id="329884"/>
    <lineage>
        <taxon>Eukaryota</taxon>
        <taxon>Fungi</taxon>
        <taxon>Dikarya</taxon>
        <taxon>Ascomycota</taxon>
        <taxon>Pezizomycotina</taxon>
        <taxon>Dothideomycetes</taxon>
        <taxon>Dothideomycetidae</taxon>
        <taxon>Mycosphaerellales</taxon>
        <taxon>Teratosphaeriaceae</taxon>
        <taxon>Friedmanniomyces</taxon>
    </lineage>
</organism>
<reference evidence="2 3" key="1">
    <citation type="submission" date="2017-03" db="EMBL/GenBank/DDBJ databases">
        <title>Genomes of endolithic fungi from Antarctica.</title>
        <authorList>
            <person name="Coleine C."/>
            <person name="Masonjones S."/>
            <person name="Stajich J.E."/>
        </authorList>
    </citation>
    <scope>NUCLEOTIDE SEQUENCE [LARGE SCALE GENOMIC DNA]</scope>
    <source>
        <strain evidence="2 3">CCFEE 5184</strain>
    </source>
</reference>
<name>A0A4U0WU92_9PEZI</name>
<dbReference type="SUPFAM" id="SSF54928">
    <property type="entry name" value="RNA-binding domain, RBD"/>
    <property type="match status" value="1"/>
</dbReference>
<accession>A0A4U0WU92</accession>
<feature type="compositionally biased region" description="Basic and acidic residues" evidence="1">
    <location>
        <begin position="285"/>
        <end position="294"/>
    </location>
</feature>
<dbReference type="Gene3D" id="3.30.70.330">
    <property type="match status" value="1"/>
</dbReference>
<dbReference type="AlphaFoldDB" id="A0A4U0WU92"/>
<feature type="compositionally biased region" description="Gly residues" evidence="1">
    <location>
        <begin position="296"/>
        <end position="310"/>
    </location>
</feature>
<gene>
    <name evidence="2" type="ORF">B0A55_09599</name>
</gene>
<evidence type="ECO:0000313" key="3">
    <source>
        <dbReference type="Proteomes" id="UP000309340"/>
    </source>
</evidence>
<dbReference type="EMBL" id="NAJQ01000661">
    <property type="protein sequence ID" value="TKA66246.1"/>
    <property type="molecule type" value="Genomic_DNA"/>
</dbReference>
<dbReference type="OrthoDB" id="5374349at2759"/>
<feature type="compositionally biased region" description="Basic and acidic residues" evidence="1">
    <location>
        <begin position="55"/>
        <end position="72"/>
    </location>
</feature>
<protein>
    <recommendedName>
        <fullName evidence="4">RRM domain-containing protein</fullName>
    </recommendedName>
</protein>
<feature type="compositionally biased region" description="Basic and acidic residues" evidence="1">
    <location>
        <begin position="228"/>
        <end position="257"/>
    </location>
</feature>
<evidence type="ECO:0000256" key="1">
    <source>
        <dbReference type="SAM" id="MobiDB-lite"/>
    </source>
</evidence>